<proteinExistence type="inferred from homology"/>
<evidence type="ECO:0000313" key="5">
    <source>
        <dbReference type="Proteomes" id="UP000510886"/>
    </source>
</evidence>
<keyword evidence="2" id="KW-0472">Membrane</keyword>
<organism evidence="4 5">
    <name type="scientific">Ligilactobacillus saerimneri</name>
    <dbReference type="NCBI Taxonomy" id="228229"/>
    <lineage>
        <taxon>Bacteria</taxon>
        <taxon>Bacillati</taxon>
        <taxon>Bacillota</taxon>
        <taxon>Bacilli</taxon>
        <taxon>Lactobacillales</taxon>
        <taxon>Lactobacillaceae</taxon>
        <taxon>Ligilactobacillus</taxon>
    </lineage>
</organism>
<dbReference type="EMBL" id="CP047418">
    <property type="protein sequence ID" value="QLL78571.1"/>
    <property type="molecule type" value="Genomic_DNA"/>
</dbReference>
<sequence length="327" mass="36051">MDTEQQEYRRPRHPQKKRHWGRWFWGVIGVLVLIALFFAGKAWMNVRNATSKMYTPSGATSSAELSSKLGDGKPVSFLLLGTDTGALGRSYKGRTDTMMVMTVNPQKKKTTIVSIPRDMRVNLAGDPENSPAKINAAYTYGGVKEAINTVKDYFHVPINGYLLVNMGGLEKAIDQVGGVTITSPLTFSYDGYSFTEGQATEMNGAKALAFSRMRHEDPQGDYGRQQRQRLVIMALLKESASYKSILNNDFLDSVSSMAQTDLTMSNMTQLAAHYRGAVGNVKSDHAQGKSANINGISYEVVSLAERQRVSNELRQSLGLSKVTLSEE</sequence>
<evidence type="ECO:0000259" key="3">
    <source>
        <dbReference type="Pfam" id="PF03816"/>
    </source>
</evidence>
<dbReference type="PANTHER" id="PTHR33392">
    <property type="entry name" value="POLYISOPRENYL-TEICHOIC ACID--PEPTIDOGLYCAN TEICHOIC ACID TRANSFERASE TAGU"/>
    <property type="match status" value="1"/>
</dbReference>
<evidence type="ECO:0000313" key="4">
    <source>
        <dbReference type="EMBL" id="QLL78571.1"/>
    </source>
</evidence>
<dbReference type="Pfam" id="PF03816">
    <property type="entry name" value="LytR_cpsA_psr"/>
    <property type="match status" value="1"/>
</dbReference>
<feature type="transmembrane region" description="Helical" evidence="2">
    <location>
        <begin position="20"/>
        <end position="44"/>
    </location>
</feature>
<dbReference type="RefSeq" id="WP_180848746.1">
    <property type="nucleotide sequence ID" value="NZ_CP047418.1"/>
</dbReference>
<gene>
    <name evidence="4" type="ORF">GTO87_08235</name>
</gene>
<evidence type="ECO:0000256" key="2">
    <source>
        <dbReference type="SAM" id="Phobius"/>
    </source>
</evidence>
<feature type="domain" description="Cell envelope-related transcriptional attenuator" evidence="3">
    <location>
        <begin position="94"/>
        <end position="240"/>
    </location>
</feature>
<evidence type="ECO:0000256" key="1">
    <source>
        <dbReference type="ARBA" id="ARBA00006068"/>
    </source>
</evidence>
<reference evidence="4 5" key="1">
    <citation type="submission" date="2020-01" db="EMBL/GenBank/DDBJ databases">
        <title>Complete and circular genome sequences of six lactobacillus isolates from horses.</title>
        <authorList>
            <person name="Hassan H.M."/>
        </authorList>
    </citation>
    <scope>NUCLEOTIDE SEQUENCE [LARGE SCALE GENOMIC DNA]</scope>
    <source>
        <strain evidence="4 5">1A</strain>
    </source>
</reference>
<dbReference type="InterPro" id="IPR050922">
    <property type="entry name" value="LytR/CpsA/Psr_CW_biosynth"/>
</dbReference>
<keyword evidence="2" id="KW-1133">Transmembrane helix</keyword>
<dbReference type="PANTHER" id="PTHR33392:SF6">
    <property type="entry name" value="POLYISOPRENYL-TEICHOIC ACID--PEPTIDOGLYCAN TEICHOIC ACID TRANSFERASE TAGU"/>
    <property type="match status" value="1"/>
</dbReference>
<dbReference type="KEGG" id="lsw:GTO87_08235"/>
<keyword evidence="2" id="KW-0812">Transmembrane</keyword>
<dbReference type="AlphaFoldDB" id="A0A7H9EM41"/>
<comment type="similarity">
    <text evidence="1">Belongs to the LytR/CpsA/Psr (LCP) family.</text>
</comment>
<protein>
    <submittedName>
        <fullName evidence="4">LytR family transcriptional regulator</fullName>
    </submittedName>
</protein>
<dbReference type="Gene3D" id="3.40.630.190">
    <property type="entry name" value="LCP protein"/>
    <property type="match status" value="1"/>
</dbReference>
<dbReference type="InterPro" id="IPR004474">
    <property type="entry name" value="LytR_CpsA_psr"/>
</dbReference>
<name>A0A7H9EM41_9LACO</name>
<dbReference type="Proteomes" id="UP000510886">
    <property type="component" value="Chromosome"/>
</dbReference>
<dbReference type="NCBIfam" id="TIGR00350">
    <property type="entry name" value="lytR_cpsA_psr"/>
    <property type="match status" value="1"/>
</dbReference>
<accession>A0A7H9EM41</accession>